<dbReference type="PANTHER" id="PTHR24413">
    <property type="entry name" value="SPECKLE-TYPE POZ PROTEIN"/>
    <property type="match status" value="1"/>
</dbReference>
<sequence length="397" mass="45458">MYTESSADTGELKWLHHAFEWVLTDAKSVWRKKVSFSPRFAHSMTNIEGYCRIKLCPQKKPQFMNISLILTLEGDRQAQRVLFSILNEKNEKVNVYEAERIPSYELTKWQVKKFMSKFVMKCRDNEKLFEPKKKLRILCEMLLSDSANESEPTSLESRTSGAWKGGGDGGGGGGLQLCGVAQISRFRREDQLHQLLFSERFSDVKFLVDDSEIHAHKNILAAASPVFAAMFSCDMQENVTNRVIIQDIGSEVFRELLRFVYTGRIERLDRHAKELLGAADKYALTRLKDICERHLCSSIDSDNAVEYLGLADLYGVPSLKESCLYHISCHAHEIANKPDVFDSIADLTKNLVIEVLRNFVKSPKEDKFQSKSMIFDPMLLGAVLFIIMLYLSYKYYV</sequence>
<proteinExistence type="predicted"/>
<feature type="region of interest" description="Disordered" evidence="1">
    <location>
        <begin position="149"/>
        <end position="168"/>
    </location>
</feature>
<protein>
    <recommendedName>
        <fullName evidence="3">BTB domain-containing protein</fullName>
    </recommendedName>
</protein>
<reference evidence="4 5" key="1">
    <citation type="journal article" date="2024" name="bioRxiv">
        <title>A reference genome for Trichogramma kaykai: A tiny desert-dwelling parasitoid wasp with competing sex-ratio distorters.</title>
        <authorList>
            <person name="Culotta J."/>
            <person name="Lindsey A.R."/>
        </authorList>
    </citation>
    <scope>NUCLEOTIDE SEQUENCE [LARGE SCALE GENOMIC DNA]</scope>
    <source>
        <strain evidence="4 5">KSX58</strain>
    </source>
</reference>
<gene>
    <name evidence="4" type="ORF">TKK_007395</name>
</gene>
<feature type="transmembrane region" description="Helical" evidence="2">
    <location>
        <begin position="374"/>
        <end position="393"/>
    </location>
</feature>
<evidence type="ECO:0000259" key="3">
    <source>
        <dbReference type="PROSITE" id="PS50097"/>
    </source>
</evidence>
<dbReference type="Proteomes" id="UP001627154">
    <property type="component" value="Unassembled WGS sequence"/>
</dbReference>
<feature type="domain" description="BTB" evidence="3">
    <location>
        <begin position="202"/>
        <end position="269"/>
    </location>
</feature>
<dbReference type="SUPFAM" id="SSF54695">
    <property type="entry name" value="POZ domain"/>
    <property type="match status" value="1"/>
</dbReference>
<dbReference type="Gene3D" id="6.10.250.3030">
    <property type="match status" value="1"/>
</dbReference>
<evidence type="ECO:0000313" key="5">
    <source>
        <dbReference type="Proteomes" id="UP001627154"/>
    </source>
</evidence>
<dbReference type="InterPro" id="IPR011333">
    <property type="entry name" value="SKP1/BTB/POZ_sf"/>
</dbReference>
<keyword evidence="2" id="KW-0812">Transmembrane</keyword>
<organism evidence="4 5">
    <name type="scientific">Trichogramma kaykai</name>
    <dbReference type="NCBI Taxonomy" id="54128"/>
    <lineage>
        <taxon>Eukaryota</taxon>
        <taxon>Metazoa</taxon>
        <taxon>Ecdysozoa</taxon>
        <taxon>Arthropoda</taxon>
        <taxon>Hexapoda</taxon>
        <taxon>Insecta</taxon>
        <taxon>Pterygota</taxon>
        <taxon>Neoptera</taxon>
        <taxon>Endopterygota</taxon>
        <taxon>Hymenoptera</taxon>
        <taxon>Apocrita</taxon>
        <taxon>Proctotrupomorpha</taxon>
        <taxon>Chalcidoidea</taxon>
        <taxon>Trichogrammatidae</taxon>
        <taxon>Trichogramma</taxon>
    </lineage>
</organism>
<dbReference type="PROSITE" id="PS50097">
    <property type="entry name" value="BTB"/>
    <property type="match status" value="1"/>
</dbReference>
<dbReference type="FunFam" id="3.30.710.10:FF:000159">
    <property type="entry name" value="Speckle-type POZ protein B"/>
    <property type="match status" value="1"/>
</dbReference>
<evidence type="ECO:0000256" key="1">
    <source>
        <dbReference type="SAM" id="MobiDB-lite"/>
    </source>
</evidence>
<keyword evidence="5" id="KW-1185">Reference proteome</keyword>
<dbReference type="Gene3D" id="3.30.710.10">
    <property type="entry name" value="Potassium Channel Kv1.1, Chain A"/>
    <property type="match status" value="1"/>
</dbReference>
<keyword evidence="2" id="KW-1133">Transmembrane helix</keyword>
<dbReference type="Pfam" id="PF00651">
    <property type="entry name" value="BTB"/>
    <property type="match status" value="1"/>
</dbReference>
<evidence type="ECO:0000313" key="4">
    <source>
        <dbReference type="EMBL" id="KAL3399189.1"/>
    </source>
</evidence>
<accession>A0ABD2X1N0</accession>
<name>A0ABD2X1N0_9HYME</name>
<evidence type="ECO:0000256" key="2">
    <source>
        <dbReference type="SAM" id="Phobius"/>
    </source>
</evidence>
<keyword evidence="2" id="KW-0472">Membrane</keyword>
<dbReference type="EMBL" id="JBJJXI010000058">
    <property type="protein sequence ID" value="KAL3399189.1"/>
    <property type="molecule type" value="Genomic_DNA"/>
</dbReference>
<dbReference type="SMART" id="SM00225">
    <property type="entry name" value="BTB"/>
    <property type="match status" value="1"/>
</dbReference>
<dbReference type="InterPro" id="IPR000210">
    <property type="entry name" value="BTB/POZ_dom"/>
</dbReference>
<comment type="caution">
    <text evidence="4">The sequence shown here is derived from an EMBL/GenBank/DDBJ whole genome shotgun (WGS) entry which is preliminary data.</text>
</comment>
<dbReference type="AlphaFoldDB" id="A0ABD2X1N0"/>
<feature type="compositionally biased region" description="Polar residues" evidence="1">
    <location>
        <begin position="149"/>
        <end position="160"/>
    </location>
</feature>